<dbReference type="AlphaFoldDB" id="A0A367M7M5"/>
<dbReference type="InterPro" id="IPR036148">
    <property type="entry name" value="MmgE/PrpD_sf"/>
</dbReference>
<dbReference type="PANTHER" id="PTHR16943">
    <property type="entry name" value="2-METHYLCITRATE DEHYDRATASE-RELATED"/>
    <property type="match status" value="1"/>
</dbReference>
<evidence type="ECO:0000259" key="1">
    <source>
        <dbReference type="Pfam" id="PF19305"/>
    </source>
</evidence>
<proteinExistence type="predicted"/>
<dbReference type="GO" id="GO:0016829">
    <property type="term" value="F:lyase activity"/>
    <property type="evidence" value="ECO:0007669"/>
    <property type="project" value="InterPro"/>
</dbReference>
<dbReference type="InterPro" id="IPR005656">
    <property type="entry name" value="MmgE_PrpD"/>
</dbReference>
<dbReference type="Gene3D" id="3.30.1330.120">
    <property type="entry name" value="2-methylcitrate dehydratase PrpD"/>
    <property type="match status" value="1"/>
</dbReference>
<evidence type="ECO:0000313" key="3">
    <source>
        <dbReference type="Proteomes" id="UP000253594"/>
    </source>
</evidence>
<feature type="domain" description="MmgE/PrpD C-terminal" evidence="1">
    <location>
        <begin position="1"/>
        <end position="160"/>
    </location>
</feature>
<feature type="non-terminal residue" evidence="2">
    <location>
        <position position="1"/>
    </location>
</feature>
<dbReference type="Proteomes" id="UP000253594">
    <property type="component" value="Unassembled WGS sequence"/>
</dbReference>
<gene>
    <name evidence="2" type="ORF">DT376_17905</name>
</gene>
<organism evidence="2 3">
    <name type="scientific">Pseudomonas aeruginosa</name>
    <dbReference type="NCBI Taxonomy" id="287"/>
    <lineage>
        <taxon>Bacteria</taxon>
        <taxon>Pseudomonadati</taxon>
        <taxon>Pseudomonadota</taxon>
        <taxon>Gammaproteobacteria</taxon>
        <taxon>Pseudomonadales</taxon>
        <taxon>Pseudomonadaceae</taxon>
        <taxon>Pseudomonas</taxon>
    </lineage>
</organism>
<dbReference type="InterPro" id="IPR045337">
    <property type="entry name" value="MmgE_PrpD_C"/>
</dbReference>
<dbReference type="SUPFAM" id="SSF103378">
    <property type="entry name" value="2-methylcitrate dehydratase PrpD"/>
    <property type="match status" value="1"/>
</dbReference>
<accession>A0A367M7M5</accession>
<evidence type="ECO:0000313" key="2">
    <source>
        <dbReference type="EMBL" id="RCI73516.1"/>
    </source>
</evidence>
<sequence length="171" mass="18744">ALLALMQREGLDHSQIAAVTARVHQGAIDVLGRVVEPQTVHQAKFSMGTVLGLIAVYGKAGLGEFHRHALSDPRVAAFRERVEMRLDPDVDAAYPQRWLGRVEVLDRQGRRHTAAIDEPKGDPGNTLSRDELADKFRRLLAFSGAATDAEAEILIQRAWGLRQAPSVAPLI</sequence>
<dbReference type="PANTHER" id="PTHR16943:SF8">
    <property type="entry name" value="2-METHYLCITRATE DEHYDRATASE"/>
    <property type="match status" value="1"/>
</dbReference>
<comment type="caution">
    <text evidence="2">The sequence shown here is derived from an EMBL/GenBank/DDBJ whole genome shotgun (WGS) entry which is preliminary data.</text>
</comment>
<reference evidence="2 3" key="1">
    <citation type="submission" date="2018-07" db="EMBL/GenBank/DDBJ databases">
        <title>Mechanisms of high-level aminoglycoside resistance among Gram-negative pathogens in Brazil.</title>
        <authorList>
            <person name="Ballaben A.S."/>
            <person name="Darini A.L.C."/>
            <person name="Doi Y."/>
        </authorList>
    </citation>
    <scope>NUCLEOTIDE SEQUENCE [LARGE SCALE GENOMIC DNA]</scope>
    <source>
        <strain evidence="2 3">B2-305</strain>
    </source>
</reference>
<dbReference type="Pfam" id="PF19305">
    <property type="entry name" value="MmgE_PrpD_C"/>
    <property type="match status" value="1"/>
</dbReference>
<protein>
    <submittedName>
        <fullName evidence="2">MmgE/PrpD family protein</fullName>
    </submittedName>
</protein>
<dbReference type="InterPro" id="IPR042188">
    <property type="entry name" value="MmgE/PrpD_sf_2"/>
</dbReference>
<dbReference type="EMBL" id="QORE01000592">
    <property type="protein sequence ID" value="RCI73516.1"/>
    <property type="molecule type" value="Genomic_DNA"/>
</dbReference>
<name>A0A367M7M5_PSEAI</name>